<evidence type="ECO:0000313" key="3">
    <source>
        <dbReference type="Proteomes" id="UP000501451"/>
    </source>
</evidence>
<dbReference type="GO" id="GO:0016747">
    <property type="term" value="F:acyltransferase activity, transferring groups other than amino-acyl groups"/>
    <property type="evidence" value="ECO:0007669"/>
    <property type="project" value="InterPro"/>
</dbReference>
<dbReference type="SUPFAM" id="SSF55729">
    <property type="entry name" value="Acyl-CoA N-acyltransferases (Nat)"/>
    <property type="match status" value="1"/>
</dbReference>
<dbReference type="AlphaFoldDB" id="A0A6G7K9I8"/>
<dbReference type="InterPro" id="IPR000182">
    <property type="entry name" value="GNAT_dom"/>
</dbReference>
<dbReference type="RefSeq" id="WP_076767948.1">
    <property type="nucleotide sequence ID" value="NZ_CP049740.1"/>
</dbReference>
<feature type="domain" description="N-acetyltransferase" evidence="1">
    <location>
        <begin position="5"/>
        <end position="142"/>
    </location>
</feature>
<dbReference type="Gene3D" id="3.40.630.30">
    <property type="match status" value="1"/>
</dbReference>
<dbReference type="Proteomes" id="UP000501451">
    <property type="component" value="Chromosome"/>
</dbReference>
<evidence type="ECO:0000313" key="2">
    <source>
        <dbReference type="EMBL" id="QII81907.1"/>
    </source>
</evidence>
<dbReference type="PROSITE" id="PS51186">
    <property type="entry name" value="GNAT"/>
    <property type="match status" value="1"/>
</dbReference>
<dbReference type="InterPro" id="IPR016181">
    <property type="entry name" value="Acyl_CoA_acyltransferase"/>
</dbReference>
<organism evidence="2 3">
    <name type="scientific">Jeotgalibaca arthritidis</name>
    <dbReference type="NCBI Taxonomy" id="1868794"/>
    <lineage>
        <taxon>Bacteria</taxon>
        <taxon>Bacillati</taxon>
        <taxon>Bacillota</taxon>
        <taxon>Bacilli</taxon>
        <taxon>Lactobacillales</taxon>
        <taxon>Carnobacteriaceae</taxon>
        <taxon>Jeotgalibaca</taxon>
    </lineage>
</organism>
<keyword evidence="3" id="KW-1185">Reference proteome</keyword>
<sequence length="142" mass="16658">MWTLKSFDNLTTRELHAIYKLRTQVFVVEQNCPYQEVDDTDLNCQHLFQMDNEQLTAYARLITDSDCVRIGRILVHINYRKSGLGKALVREAIDVLQAEYPRLPIHISAQAYLKQFYESFGFQEQSDVYLEDDIPHIDMVLN</sequence>
<reference evidence="2 3" key="1">
    <citation type="journal article" date="2017" name="Int. J. Syst. Evol. Microbiol.">
        <title>Jeotgalibaca porci sp. nov. and Jeotgalibaca arthritidis sp. nov., isolated from pigs, and emended description of the genus Jeotgalibaca.</title>
        <authorList>
            <person name="Zamora L."/>
            <person name="Perez-Sancho M."/>
            <person name="Dominguez L."/>
            <person name="Fernandez-Garayzabal J.F."/>
            <person name="Vela A.I."/>
        </authorList>
    </citation>
    <scope>NUCLEOTIDE SEQUENCE [LARGE SCALE GENOMIC DNA]</scope>
    <source>
        <strain evidence="2 3">CECT 9157</strain>
    </source>
</reference>
<name>A0A6G7K9I8_9LACT</name>
<dbReference type="KEGG" id="jar:G7057_05075"/>
<proteinExistence type="predicted"/>
<accession>A0A6G7K9I8</accession>
<dbReference type="CDD" id="cd04301">
    <property type="entry name" value="NAT_SF"/>
    <property type="match status" value="1"/>
</dbReference>
<keyword evidence="2" id="KW-0808">Transferase</keyword>
<dbReference type="Pfam" id="PF13673">
    <property type="entry name" value="Acetyltransf_10"/>
    <property type="match status" value="1"/>
</dbReference>
<protein>
    <submittedName>
        <fullName evidence="2">GNAT family N-acetyltransferase</fullName>
    </submittedName>
</protein>
<evidence type="ECO:0000259" key="1">
    <source>
        <dbReference type="PROSITE" id="PS51186"/>
    </source>
</evidence>
<gene>
    <name evidence="2" type="ORF">G7057_05075</name>
</gene>
<dbReference type="EMBL" id="CP049740">
    <property type="protein sequence ID" value="QII81907.1"/>
    <property type="molecule type" value="Genomic_DNA"/>
</dbReference>